<comment type="caution">
    <text evidence="1">The sequence shown here is derived from an EMBL/GenBank/DDBJ whole genome shotgun (WGS) entry which is preliminary data.</text>
</comment>
<dbReference type="AlphaFoldDB" id="A0AAD5KSY6"/>
<name>A0AAD5KSY6_9CRUS</name>
<evidence type="ECO:0000313" key="1">
    <source>
        <dbReference type="EMBL" id="KAI9549655.1"/>
    </source>
</evidence>
<reference evidence="1" key="1">
    <citation type="submission" date="2022-05" db="EMBL/GenBank/DDBJ databases">
        <title>A multi-omics perspective on studying reproductive biology in Daphnia sinensis.</title>
        <authorList>
            <person name="Jia J."/>
        </authorList>
    </citation>
    <scope>NUCLEOTIDE SEQUENCE</scope>
    <source>
        <strain evidence="1">WSL</strain>
    </source>
</reference>
<evidence type="ECO:0000313" key="2">
    <source>
        <dbReference type="Proteomes" id="UP000820818"/>
    </source>
</evidence>
<protein>
    <submittedName>
        <fullName evidence="1">Uncharacterized protein</fullName>
    </submittedName>
</protein>
<gene>
    <name evidence="1" type="ORF">GHT06_003841</name>
</gene>
<dbReference type="Proteomes" id="UP000820818">
    <property type="component" value="Unassembled WGS sequence"/>
</dbReference>
<keyword evidence="2" id="KW-1185">Reference proteome</keyword>
<proteinExistence type="predicted"/>
<organism evidence="1 2">
    <name type="scientific">Daphnia sinensis</name>
    <dbReference type="NCBI Taxonomy" id="1820382"/>
    <lineage>
        <taxon>Eukaryota</taxon>
        <taxon>Metazoa</taxon>
        <taxon>Ecdysozoa</taxon>
        <taxon>Arthropoda</taxon>
        <taxon>Crustacea</taxon>
        <taxon>Branchiopoda</taxon>
        <taxon>Diplostraca</taxon>
        <taxon>Cladocera</taxon>
        <taxon>Anomopoda</taxon>
        <taxon>Daphniidae</taxon>
        <taxon>Daphnia</taxon>
        <taxon>Daphnia similis group</taxon>
    </lineage>
</organism>
<dbReference type="EMBL" id="WJBH02000290">
    <property type="protein sequence ID" value="KAI9549655.1"/>
    <property type="molecule type" value="Genomic_DNA"/>
</dbReference>
<sequence>MVLFTACHTPEKSGYHIHLPYLEVTRAEAVAIANAVRALASPDWADAVDATPYHGSLRMLYCSKAGNRQHIGRRYSLEKVFVGVADSIVEDSEVLRQLGHDTARAIALCCVRIPGAVVPHCGGEGAQPVATTAWASSKRIDTAIPSEFAYVGECLGLGATIATKHKRGDDAVLVQTRTRMCPRVGREHKQRSVALLLKSSGVQVLCMDDVCNCGSGKPVVVASKDWSVLLEENGRLVAVMSWLEKALQ</sequence>
<accession>A0AAD5KSY6</accession>